<evidence type="ECO:0000313" key="2">
    <source>
        <dbReference type="EMBL" id="VTJ88208.1"/>
    </source>
</evidence>
<dbReference type="EMBL" id="CABDUW010002851">
    <property type="protein sequence ID" value="VTJ88208.1"/>
    <property type="molecule type" value="Genomic_DNA"/>
</dbReference>
<sequence length="130" mass="13888">MRTPFGKSLMGPPRGGGCSPDGQSSTRPAVVGGGDPVLCRQMESHLCPERHQECEGQPLPRGPADQRAPPTQPPTLDNCRTSCWGPWAAFLVTLKTGSSYRAGWDWNEVLLFSPLGSAWAVCAWGKALPG</sequence>
<comment type="caution">
    <text evidence="2">The sequence shown here is derived from an EMBL/GenBank/DDBJ whole genome shotgun (WGS) entry which is preliminary data.</text>
</comment>
<dbReference type="Proteomes" id="UP000335636">
    <property type="component" value="Unassembled WGS sequence"/>
</dbReference>
<gene>
    <name evidence="2" type="ORF">MONAX_5E017367</name>
</gene>
<evidence type="ECO:0000313" key="3">
    <source>
        <dbReference type="Proteomes" id="UP000335636"/>
    </source>
</evidence>
<reference evidence="2" key="1">
    <citation type="submission" date="2019-04" db="EMBL/GenBank/DDBJ databases">
        <authorList>
            <person name="Alioto T."/>
            <person name="Alioto T."/>
        </authorList>
    </citation>
    <scope>NUCLEOTIDE SEQUENCE [LARGE SCALE GENOMIC DNA]</scope>
</reference>
<dbReference type="AlphaFoldDB" id="A0A5E4D2B3"/>
<keyword evidence="3" id="KW-1185">Reference proteome</keyword>
<name>A0A5E4D2B3_MARMO</name>
<accession>A0A5E4D2B3</accession>
<protein>
    <submittedName>
        <fullName evidence="2">Uncharacterized protein</fullName>
    </submittedName>
</protein>
<evidence type="ECO:0000256" key="1">
    <source>
        <dbReference type="SAM" id="MobiDB-lite"/>
    </source>
</evidence>
<proteinExistence type="predicted"/>
<feature type="region of interest" description="Disordered" evidence="1">
    <location>
        <begin position="1"/>
        <end position="35"/>
    </location>
</feature>
<feature type="region of interest" description="Disordered" evidence="1">
    <location>
        <begin position="50"/>
        <end position="75"/>
    </location>
</feature>
<organism evidence="2 3">
    <name type="scientific">Marmota monax</name>
    <name type="common">Woodchuck</name>
    <dbReference type="NCBI Taxonomy" id="9995"/>
    <lineage>
        <taxon>Eukaryota</taxon>
        <taxon>Metazoa</taxon>
        <taxon>Chordata</taxon>
        <taxon>Craniata</taxon>
        <taxon>Vertebrata</taxon>
        <taxon>Euteleostomi</taxon>
        <taxon>Mammalia</taxon>
        <taxon>Eutheria</taxon>
        <taxon>Euarchontoglires</taxon>
        <taxon>Glires</taxon>
        <taxon>Rodentia</taxon>
        <taxon>Sciuromorpha</taxon>
        <taxon>Sciuridae</taxon>
        <taxon>Xerinae</taxon>
        <taxon>Marmotini</taxon>
        <taxon>Marmota</taxon>
    </lineage>
</organism>